<dbReference type="EMBL" id="JAWWNJ010000015">
    <property type="protein sequence ID" value="KAK7040577.1"/>
    <property type="molecule type" value="Genomic_DNA"/>
</dbReference>
<gene>
    <name evidence="1" type="ORF">R3P38DRAFT_3461583</name>
</gene>
<evidence type="ECO:0000313" key="2">
    <source>
        <dbReference type="Proteomes" id="UP001362999"/>
    </source>
</evidence>
<sequence>MLDMWDPEDFTDTKDDTGKGWRRKEFSDINAFLNLLLNDVHAAGKALTQLRTIGHEVIRAIIFMLENKYPYLALCSNYWKAKRDDTDFGRKLMVSLLLRMRRQHKLWRRRSM</sequence>
<evidence type="ECO:0000313" key="1">
    <source>
        <dbReference type="EMBL" id="KAK7040577.1"/>
    </source>
</evidence>
<accession>A0AAW0CPW4</accession>
<reference evidence="1 2" key="1">
    <citation type="journal article" date="2024" name="J Genomics">
        <title>Draft genome sequencing and assembly of Favolaschia claudopus CIRM-BRFM 2984 isolated from oak limbs.</title>
        <authorList>
            <person name="Navarro D."/>
            <person name="Drula E."/>
            <person name="Chaduli D."/>
            <person name="Cazenave R."/>
            <person name="Ahrendt S."/>
            <person name="Wang J."/>
            <person name="Lipzen A."/>
            <person name="Daum C."/>
            <person name="Barry K."/>
            <person name="Grigoriev I.V."/>
            <person name="Favel A."/>
            <person name="Rosso M.N."/>
            <person name="Martin F."/>
        </authorList>
    </citation>
    <scope>NUCLEOTIDE SEQUENCE [LARGE SCALE GENOMIC DNA]</scope>
    <source>
        <strain evidence="1 2">CIRM-BRFM 2984</strain>
    </source>
</reference>
<comment type="caution">
    <text evidence="1">The sequence shown here is derived from an EMBL/GenBank/DDBJ whole genome shotgun (WGS) entry which is preliminary data.</text>
</comment>
<organism evidence="1 2">
    <name type="scientific">Favolaschia claudopus</name>
    <dbReference type="NCBI Taxonomy" id="2862362"/>
    <lineage>
        <taxon>Eukaryota</taxon>
        <taxon>Fungi</taxon>
        <taxon>Dikarya</taxon>
        <taxon>Basidiomycota</taxon>
        <taxon>Agaricomycotina</taxon>
        <taxon>Agaricomycetes</taxon>
        <taxon>Agaricomycetidae</taxon>
        <taxon>Agaricales</taxon>
        <taxon>Marasmiineae</taxon>
        <taxon>Mycenaceae</taxon>
        <taxon>Favolaschia</taxon>
    </lineage>
</organism>
<proteinExistence type="predicted"/>
<dbReference type="AlphaFoldDB" id="A0AAW0CPW4"/>
<keyword evidence="2" id="KW-1185">Reference proteome</keyword>
<dbReference type="Proteomes" id="UP001362999">
    <property type="component" value="Unassembled WGS sequence"/>
</dbReference>
<name>A0AAW0CPW4_9AGAR</name>
<protein>
    <submittedName>
        <fullName evidence="1">Uncharacterized protein</fullName>
    </submittedName>
</protein>